<dbReference type="RefSeq" id="WP_243738785.1">
    <property type="nucleotide sequence ID" value="NZ_JACHBS010000001.1"/>
</dbReference>
<dbReference type="Proteomes" id="UP000552883">
    <property type="component" value="Unassembled WGS sequence"/>
</dbReference>
<evidence type="ECO:0000313" key="4">
    <source>
        <dbReference type="Proteomes" id="UP000552883"/>
    </source>
</evidence>
<evidence type="ECO:0000256" key="1">
    <source>
        <dbReference type="SAM" id="MobiDB-lite"/>
    </source>
</evidence>
<dbReference type="InterPro" id="IPR036779">
    <property type="entry name" value="LysM_dom_sf"/>
</dbReference>
<gene>
    <name evidence="3" type="ORF">BJ959_000348</name>
</gene>
<dbReference type="CDD" id="cd00118">
    <property type="entry name" value="LysM"/>
    <property type="match status" value="2"/>
</dbReference>
<organism evidence="3 4">
    <name type="scientific">Microcella frigidaquae</name>
    <dbReference type="NCBI Taxonomy" id="424758"/>
    <lineage>
        <taxon>Bacteria</taxon>
        <taxon>Bacillati</taxon>
        <taxon>Actinomycetota</taxon>
        <taxon>Actinomycetes</taxon>
        <taxon>Micrococcales</taxon>
        <taxon>Microbacteriaceae</taxon>
        <taxon>Microcella</taxon>
    </lineage>
</organism>
<dbReference type="Gene3D" id="3.10.350.10">
    <property type="entry name" value="LysM domain"/>
    <property type="match status" value="2"/>
</dbReference>
<dbReference type="PANTHER" id="PTHR33734:SF22">
    <property type="entry name" value="MEMBRANE-BOUND LYTIC MUREIN TRANSGLYCOSYLASE D"/>
    <property type="match status" value="1"/>
</dbReference>
<dbReference type="AlphaFoldDB" id="A0A840XEB8"/>
<sequence length="479" mass="48734">MSDPRHAGSTAPSCEPGTEPGIEQHIDPRARAVLAGLSPRTAPSAPPNPERASRPALPARSPRLRTAAFSTMPIVLTGAIALGVGVATPADAASPRKPHSPRPQHAPEPVNMRSVVSGLGAAIIPGALATRTAAATTAPAVYTVAPGDTVSSIAQSFGLPTAAVLALNGLSWSAPIFPGQVLRLTSAPVKATGLPTPTTVGGVYTIVKGDTLSSLAARFGVTTQAILDANGLTWTSIVYPGQSIVVPGRVPAPAPAPAPIVGAAADVPVETSSARVAASAPIAEQAAAGDAGGTELAAAVADMTVAKRPVLPAAPPPVAAPPVVNRPTVPSTPGTPSTPRPPSGGTVTPLTAEMRTHAATIVRVGRELGVPTYGIVIALATAMQESSLRNLSWGDRDSVGLFQQRPSSGWGTAADLQIPSHAARLFYVGRSGYTRGLLDIPGWQSMTLTRAAQAVQISAYPDAYAKWETSAWAWYDELT</sequence>
<feature type="compositionally biased region" description="Low complexity" evidence="1">
    <location>
        <begin position="321"/>
        <end position="335"/>
    </location>
</feature>
<dbReference type="SUPFAM" id="SSF54106">
    <property type="entry name" value="LysM domain"/>
    <property type="match status" value="2"/>
</dbReference>
<dbReference type="Pfam" id="PF01476">
    <property type="entry name" value="LysM"/>
    <property type="match status" value="2"/>
</dbReference>
<proteinExistence type="predicted"/>
<feature type="region of interest" description="Disordered" evidence="1">
    <location>
        <begin position="1"/>
        <end position="61"/>
    </location>
</feature>
<accession>A0A840XEB8</accession>
<reference evidence="3 4" key="1">
    <citation type="submission" date="2020-08" db="EMBL/GenBank/DDBJ databases">
        <title>Sequencing the genomes of 1000 actinobacteria strains.</title>
        <authorList>
            <person name="Klenk H.-P."/>
        </authorList>
    </citation>
    <scope>NUCLEOTIDE SEQUENCE [LARGE SCALE GENOMIC DNA]</scope>
    <source>
        <strain evidence="3 4">DSM 23889</strain>
    </source>
</reference>
<dbReference type="SMART" id="SM00257">
    <property type="entry name" value="LysM"/>
    <property type="match status" value="2"/>
</dbReference>
<keyword evidence="4" id="KW-1185">Reference proteome</keyword>
<feature type="region of interest" description="Disordered" evidence="1">
    <location>
        <begin position="314"/>
        <end position="349"/>
    </location>
</feature>
<name>A0A840XEB8_9MICO</name>
<dbReference type="EMBL" id="JACHBS010000001">
    <property type="protein sequence ID" value="MBB5616852.1"/>
    <property type="molecule type" value="Genomic_DNA"/>
</dbReference>
<comment type="caution">
    <text evidence="3">The sequence shown here is derived from an EMBL/GenBank/DDBJ whole genome shotgun (WGS) entry which is preliminary data.</text>
</comment>
<evidence type="ECO:0000313" key="3">
    <source>
        <dbReference type="EMBL" id="MBB5616852.1"/>
    </source>
</evidence>
<dbReference type="PANTHER" id="PTHR33734">
    <property type="entry name" value="LYSM DOMAIN-CONTAINING GPI-ANCHORED PROTEIN 2"/>
    <property type="match status" value="1"/>
</dbReference>
<protein>
    <submittedName>
        <fullName evidence="3">LysM repeat protein</fullName>
    </submittedName>
</protein>
<dbReference type="InterPro" id="IPR018392">
    <property type="entry name" value="LysM"/>
</dbReference>
<feature type="region of interest" description="Disordered" evidence="1">
    <location>
        <begin position="89"/>
        <end position="110"/>
    </location>
</feature>
<feature type="domain" description="LysM" evidence="2">
    <location>
        <begin position="202"/>
        <end position="246"/>
    </location>
</feature>
<feature type="domain" description="LysM" evidence="2">
    <location>
        <begin position="140"/>
        <end position="184"/>
    </location>
</feature>
<dbReference type="PROSITE" id="PS51782">
    <property type="entry name" value="LYSM"/>
    <property type="match status" value="2"/>
</dbReference>
<evidence type="ECO:0000259" key="2">
    <source>
        <dbReference type="PROSITE" id="PS51782"/>
    </source>
</evidence>